<protein>
    <submittedName>
        <fullName evidence="3">F-box protein SKIP8</fullName>
    </submittedName>
</protein>
<accession>A0A6P4AG29</accession>
<dbReference type="AlphaFoldDB" id="A0A6P4AG29"/>
<dbReference type="PROSITE" id="PS50181">
    <property type="entry name" value="FBOX"/>
    <property type="match status" value="1"/>
</dbReference>
<dbReference type="Pfam" id="PF12937">
    <property type="entry name" value="F-box-like"/>
    <property type="match status" value="1"/>
</dbReference>
<dbReference type="CDD" id="cd22117">
    <property type="entry name" value="F-box_FBXL4"/>
    <property type="match status" value="1"/>
</dbReference>
<evidence type="ECO:0000313" key="3">
    <source>
        <dbReference type="RefSeq" id="XP_015896020.1"/>
    </source>
</evidence>
<sequence>MEIASSLFTAFSSQPLFIAAVFTALCFLLALFTVRSFALTITKLKLDGRGSGGEASVRRNKKKGKLCDCRYCCCNGVVLGSDSDIAPYLNGGCGGTADMLEKTPVVTEKQTGASMMEQLVPEITTHALSYLDYPSLCRLSMTNSLMRKAANDDNAWKALYHKDFTLEQDGVTPINGWKAYYAATRAIVNINTEFFNIIREKSLPSMSRFWLNADYVKCVHATGELFSGYDAVIQSWQLAFNWEQGAINFQVRDVRARVLTDMAWVTMKTYVDMDTGPFNMTNIFEFHNGRWYMVHHHSSVMDGGMVQQIVHG</sequence>
<evidence type="ECO:0000259" key="1">
    <source>
        <dbReference type="PROSITE" id="PS50181"/>
    </source>
</evidence>
<dbReference type="InterPro" id="IPR001810">
    <property type="entry name" value="F-box_dom"/>
</dbReference>
<dbReference type="Proteomes" id="UP001652623">
    <property type="component" value="Chromosome 6"/>
</dbReference>
<keyword evidence="2" id="KW-1185">Reference proteome</keyword>
<dbReference type="GeneID" id="107429787"/>
<evidence type="ECO:0000313" key="2">
    <source>
        <dbReference type="Proteomes" id="UP001652623"/>
    </source>
</evidence>
<reference evidence="3" key="1">
    <citation type="submission" date="2025-08" db="UniProtKB">
        <authorList>
            <consortium name="RefSeq"/>
        </authorList>
    </citation>
    <scope>IDENTIFICATION</scope>
    <source>
        <tissue evidence="3">Seedling</tissue>
    </source>
</reference>
<gene>
    <name evidence="3" type="primary">LOC107429787</name>
</gene>
<dbReference type="PANTHER" id="PTHR47124:SF1">
    <property type="entry name" value="F-BOX PROTEIN SKIP8"/>
    <property type="match status" value="1"/>
</dbReference>
<dbReference type="InterPro" id="IPR044260">
    <property type="entry name" value="SKIP8-like"/>
</dbReference>
<dbReference type="Pfam" id="PF13474">
    <property type="entry name" value="SnoaL_3"/>
    <property type="match status" value="1"/>
</dbReference>
<dbReference type="PANTHER" id="PTHR47124">
    <property type="entry name" value="F-BOX PROTEIN SKIP8"/>
    <property type="match status" value="1"/>
</dbReference>
<dbReference type="InParanoid" id="A0A6P4AG29"/>
<dbReference type="InterPro" id="IPR037401">
    <property type="entry name" value="SnoaL-like"/>
</dbReference>
<organism evidence="2 3">
    <name type="scientific">Ziziphus jujuba</name>
    <name type="common">Chinese jujube</name>
    <name type="synonym">Ziziphus sativa</name>
    <dbReference type="NCBI Taxonomy" id="326968"/>
    <lineage>
        <taxon>Eukaryota</taxon>
        <taxon>Viridiplantae</taxon>
        <taxon>Streptophyta</taxon>
        <taxon>Embryophyta</taxon>
        <taxon>Tracheophyta</taxon>
        <taxon>Spermatophyta</taxon>
        <taxon>Magnoliopsida</taxon>
        <taxon>eudicotyledons</taxon>
        <taxon>Gunneridae</taxon>
        <taxon>Pentapetalae</taxon>
        <taxon>rosids</taxon>
        <taxon>fabids</taxon>
        <taxon>Rosales</taxon>
        <taxon>Rhamnaceae</taxon>
        <taxon>Paliureae</taxon>
        <taxon>Ziziphus</taxon>
    </lineage>
</organism>
<dbReference type="KEGG" id="zju:107429787"/>
<name>A0A6P4AG29_ZIZJJ</name>
<dbReference type="FunCoup" id="A0A6P4AG29">
    <property type="interactions" value="629"/>
</dbReference>
<dbReference type="InterPro" id="IPR036047">
    <property type="entry name" value="F-box-like_dom_sf"/>
</dbReference>
<dbReference type="RefSeq" id="XP_015896020.1">
    <property type="nucleotide sequence ID" value="XM_016040534.4"/>
</dbReference>
<dbReference type="InterPro" id="IPR032710">
    <property type="entry name" value="NTF2-like_dom_sf"/>
</dbReference>
<dbReference type="SUPFAM" id="SSF54427">
    <property type="entry name" value="NTF2-like"/>
    <property type="match status" value="1"/>
</dbReference>
<dbReference type="Gene3D" id="3.10.450.50">
    <property type="match status" value="1"/>
</dbReference>
<feature type="domain" description="F-box" evidence="1">
    <location>
        <begin position="113"/>
        <end position="159"/>
    </location>
</feature>
<dbReference type="SUPFAM" id="SSF81383">
    <property type="entry name" value="F-box domain"/>
    <property type="match status" value="1"/>
</dbReference>
<proteinExistence type="predicted"/>
<dbReference type="Gene3D" id="1.20.1280.50">
    <property type="match status" value="1"/>
</dbReference>